<evidence type="ECO:0000313" key="3">
    <source>
        <dbReference type="EMBL" id="EED22375.1"/>
    </source>
</evidence>
<organism evidence="3 4">
    <name type="scientific">Talaromyces stipitatus (strain ATCC 10500 / CBS 375.48 / QM 6759 / NRRL 1006)</name>
    <name type="common">Penicillium stipitatum</name>
    <dbReference type="NCBI Taxonomy" id="441959"/>
    <lineage>
        <taxon>Eukaryota</taxon>
        <taxon>Fungi</taxon>
        <taxon>Dikarya</taxon>
        <taxon>Ascomycota</taxon>
        <taxon>Pezizomycotina</taxon>
        <taxon>Eurotiomycetes</taxon>
        <taxon>Eurotiomycetidae</taxon>
        <taxon>Eurotiales</taxon>
        <taxon>Trichocomaceae</taxon>
        <taxon>Talaromyces</taxon>
        <taxon>Talaromyces sect. Talaromyces</taxon>
    </lineage>
</organism>
<dbReference type="HOGENOM" id="CLU_2016750_0_0_1"/>
<evidence type="ECO:0000256" key="1">
    <source>
        <dbReference type="SAM" id="MobiDB-lite"/>
    </source>
</evidence>
<dbReference type="RefSeq" id="XP_002479338.1">
    <property type="nucleotide sequence ID" value="XM_002479293.1"/>
</dbReference>
<proteinExistence type="predicted"/>
<dbReference type="Proteomes" id="UP000001745">
    <property type="component" value="Unassembled WGS sequence"/>
</dbReference>
<dbReference type="GeneID" id="8103467"/>
<feature type="chain" id="PRO_5002877263" evidence="2">
    <location>
        <begin position="22"/>
        <end position="123"/>
    </location>
</feature>
<dbReference type="eggNOG" id="ENOG502TAXH">
    <property type="taxonomic scope" value="Eukaryota"/>
</dbReference>
<name>B8M3K3_TALSN</name>
<protein>
    <submittedName>
        <fullName evidence="3">Uncharacterized protein</fullName>
    </submittedName>
</protein>
<evidence type="ECO:0000313" key="4">
    <source>
        <dbReference type="Proteomes" id="UP000001745"/>
    </source>
</evidence>
<dbReference type="InParanoid" id="B8M3K3"/>
<feature type="region of interest" description="Disordered" evidence="1">
    <location>
        <begin position="73"/>
        <end position="123"/>
    </location>
</feature>
<accession>B8M3K3</accession>
<keyword evidence="2" id="KW-0732">Signal</keyword>
<keyword evidence="4" id="KW-1185">Reference proteome</keyword>
<feature type="compositionally biased region" description="Polar residues" evidence="1">
    <location>
        <begin position="108"/>
        <end position="123"/>
    </location>
</feature>
<gene>
    <name evidence="3" type="ORF">TSTA_096240</name>
</gene>
<feature type="compositionally biased region" description="Basic and acidic residues" evidence="1">
    <location>
        <begin position="88"/>
        <end position="97"/>
    </location>
</feature>
<dbReference type="VEuPathDB" id="FungiDB:TSTA_096240"/>
<dbReference type="EMBL" id="EQ962653">
    <property type="protein sequence ID" value="EED22375.1"/>
    <property type="molecule type" value="Genomic_DNA"/>
</dbReference>
<feature type="signal peptide" evidence="2">
    <location>
        <begin position="1"/>
        <end position="21"/>
    </location>
</feature>
<dbReference type="OrthoDB" id="3928438at2759"/>
<evidence type="ECO:0000256" key="2">
    <source>
        <dbReference type="SAM" id="SignalP"/>
    </source>
</evidence>
<dbReference type="AlphaFoldDB" id="B8M3K3"/>
<dbReference type="PhylomeDB" id="B8M3K3"/>
<reference evidence="4" key="1">
    <citation type="journal article" date="2015" name="Genome Announc.">
        <title>Genome sequence of the AIDS-associated pathogen Penicillium marneffei (ATCC18224) and its near taxonomic relative Talaromyces stipitatus (ATCC10500).</title>
        <authorList>
            <person name="Nierman W.C."/>
            <person name="Fedorova-Abrams N.D."/>
            <person name="Andrianopoulos A."/>
        </authorList>
    </citation>
    <scope>NUCLEOTIDE SEQUENCE [LARGE SCALE GENOMIC DNA]</scope>
    <source>
        <strain evidence="4">ATCC 10500 / CBS 375.48 / QM 6759 / NRRL 1006</strain>
    </source>
</reference>
<sequence>MLPQTLLSILLTTVLSTTTIAMSLAPRDTIHASDMDRYNAVMSTVKGSQFLHLYLKDNQVKLDIYEDPSNALVSQNSFAPSENAPKYFEQEEKREEALQNEEAEAVNKDNSAANKDTGNGQAA</sequence>